<dbReference type="FunFam" id="3.50.20.20:FF:000002">
    <property type="entry name" value="Sex-regulated protein janus-B"/>
    <property type="match status" value="2"/>
</dbReference>
<dbReference type="Pfam" id="PF05005">
    <property type="entry name" value="Ocnus"/>
    <property type="match status" value="2"/>
</dbReference>
<name>A0A498S943_ACAVI</name>
<organism evidence="6 7">
    <name type="scientific">Acanthocheilonema viteae</name>
    <name type="common">Filarial nematode worm</name>
    <name type="synonym">Dipetalonema viteae</name>
    <dbReference type="NCBI Taxonomy" id="6277"/>
    <lineage>
        <taxon>Eukaryota</taxon>
        <taxon>Metazoa</taxon>
        <taxon>Ecdysozoa</taxon>
        <taxon>Nematoda</taxon>
        <taxon>Chromadorea</taxon>
        <taxon>Rhabditida</taxon>
        <taxon>Spirurina</taxon>
        <taxon>Spiruromorpha</taxon>
        <taxon>Filarioidea</taxon>
        <taxon>Onchocercidae</taxon>
        <taxon>Acanthocheilonema</taxon>
    </lineage>
</organism>
<protein>
    <recommendedName>
        <fullName evidence="5">Sex-regulated protein janus-B</fullName>
    </recommendedName>
</protein>
<dbReference type="OrthoDB" id="10249612at2759"/>
<sequence>MPLVDVPDANIDPDGVFKYILIKVTEKASKEEKLIVRGYARCAYHGDVLDETEKELGPDYELLCLGGGRIKHESKNHTILVYGYSQGYGPANHQKSVDILKKKYPDYKITFSNEGWILSASNILHSMSLENIPDVDIDPEGLFKYIMIKVTSKSTGNEKWIVRGYKHCKWHKNIFEQTEKEIGSSFSLKCVGGGRINHEPQKKSLLVYGYSQRYGPAKHEQAVNLLQKKYPEYKITYSYDGY</sequence>
<evidence type="ECO:0000256" key="3">
    <source>
        <dbReference type="ARBA" id="ARBA00022782"/>
    </source>
</evidence>
<evidence type="ECO:0000256" key="2">
    <source>
        <dbReference type="ARBA" id="ARBA00010971"/>
    </source>
</evidence>
<comment type="similarity">
    <text evidence="2">Belongs to the janus family.</text>
</comment>
<dbReference type="AlphaFoldDB" id="A0A498S943"/>
<dbReference type="InterPro" id="IPR007702">
    <property type="entry name" value="Janus"/>
</dbReference>
<keyword evidence="4" id="KW-0726">Sexual differentiation</keyword>
<dbReference type="EMBL" id="UPTC01000341">
    <property type="protein sequence ID" value="VBB28087.1"/>
    <property type="molecule type" value="Genomic_DNA"/>
</dbReference>
<dbReference type="GO" id="GO:0030154">
    <property type="term" value="P:cell differentiation"/>
    <property type="evidence" value="ECO:0007669"/>
    <property type="project" value="UniProtKB-KW"/>
</dbReference>
<evidence type="ECO:0000256" key="1">
    <source>
        <dbReference type="ARBA" id="ARBA00002508"/>
    </source>
</evidence>
<evidence type="ECO:0000313" key="6">
    <source>
        <dbReference type="EMBL" id="VBB28087.1"/>
    </source>
</evidence>
<dbReference type="STRING" id="6277.A0A498S943"/>
<dbReference type="InterPro" id="IPR038596">
    <property type="entry name" value="Janus_sf"/>
</dbReference>
<accession>A0A498S943</accession>
<evidence type="ECO:0000256" key="4">
    <source>
        <dbReference type="ARBA" id="ARBA00022928"/>
    </source>
</evidence>
<dbReference type="PANTHER" id="PTHR12258">
    <property type="entry name" value="JANUS-A/JANUS-B"/>
    <property type="match status" value="1"/>
</dbReference>
<proteinExistence type="inferred from homology"/>
<reference evidence="6 7" key="1">
    <citation type="submission" date="2018-08" db="EMBL/GenBank/DDBJ databases">
        <authorList>
            <person name="Laetsch R D."/>
            <person name="Stevens L."/>
            <person name="Kumar S."/>
            <person name="Blaxter L. M."/>
        </authorList>
    </citation>
    <scope>NUCLEOTIDE SEQUENCE [LARGE SCALE GENOMIC DNA]</scope>
</reference>
<gene>
    <name evidence="6" type="ORF">NAV_LOCUS2917</name>
</gene>
<evidence type="ECO:0000313" key="7">
    <source>
        <dbReference type="Proteomes" id="UP000276991"/>
    </source>
</evidence>
<dbReference type="Gene3D" id="3.50.20.20">
    <property type="entry name" value="Janus/Ocnus"/>
    <property type="match status" value="2"/>
</dbReference>
<dbReference type="PANTHER" id="PTHR12258:SF5">
    <property type="entry name" value="BCDNA.GH02250-RELATED"/>
    <property type="match status" value="1"/>
</dbReference>
<dbReference type="GO" id="GO:0101006">
    <property type="term" value="F:protein histidine phosphatase activity"/>
    <property type="evidence" value="ECO:0007669"/>
    <property type="project" value="TreeGrafter"/>
</dbReference>
<dbReference type="GO" id="GO:0007548">
    <property type="term" value="P:sex differentiation"/>
    <property type="evidence" value="ECO:0007669"/>
    <property type="project" value="UniProtKB-KW"/>
</dbReference>
<comment type="function">
    <text evidence="1">JanA and janB regulate somatic sex differentiation.</text>
</comment>
<dbReference type="GO" id="GO:0005829">
    <property type="term" value="C:cytosol"/>
    <property type="evidence" value="ECO:0007669"/>
    <property type="project" value="TreeGrafter"/>
</dbReference>
<evidence type="ECO:0000256" key="5">
    <source>
        <dbReference type="ARBA" id="ARBA00068496"/>
    </source>
</evidence>
<keyword evidence="3" id="KW-0221">Differentiation</keyword>
<dbReference type="SUPFAM" id="SSF143724">
    <property type="entry name" value="PHP14-like"/>
    <property type="match status" value="2"/>
</dbReference>
<dbReference type="Proteomes" id="UP000276991">
    <property type="component" value="Unassembled WGS sequence"/>
</dbReference>
<keyword evidence="7" id="KW-1185">Reference proteome</keyword>